<name>A0AAV7NJB9_PLEWA</name>
<dbReference type="AlphaFoldDB" id="A0AAV7NJB9"/>
<reference evidence="2" key="1">
    <citation type="journal article" date="2022" name="bioRxiv">
        <title>Sequencing and chromosome-scale assembly of the giantPleurodeles waltlgenome.</title>
        <authorList>
            <person name="Brown T."/>
            <person name="Elewa A."/>
            <person name="Iarovenko S."/>
            <person name="Subramanian E."/>
            <person name="Araus A.J."/>
            <person name="Petzold A."/>
            <person name="Susuki M."/>
            <person name="Suzuki K.-i.T."/>
            <person name="Hayashi T."/>
            <person name="Toyoda A."/>
            <person name="Oliveira C."/>
            <person name="Osipova E."/>
            <person name="Leigh N.D."/>
            <person name="Simon A."/>
            <person name="Yun M.H."/>
        </authorList>
    </citation>
    <scope>NUCLEOTIDE SEQUENCE</scope>
    <source>
        <strain evidence="2">20211129_DDA</strain>
        <tissue evidence="2">Liver</tissue>
    </source>
</reference>
<proteinExistence type="predicted"/>
<dbReference type="Proteomes" id="UP001066276">
    <property type="component" value="Chromosome 8"/>
</dbReference>
<comment type="caution">
    <text evidence="2">The sequence shown here is derived from an EMBL/GenBank/DDBJ whole genome shotgun (WGS) entry which is preliminary data.</text>
</comment>
<evidence type="ECO:0000313" key="3">
    <source>
        <dbReference type="Proteomes" id="UP001066276"/>
    </source>
</evidence>
<feature type="region of interest" description="Disordered" evidence="1">
    <location>
        <begin position="19"/>
        <end position="55"/>
    </location>
</feature>
<evidence type="ECO:0000313" key="2">
    <source>
        <dbReference type="EMBL" id="KAJ1116175.1"/>
    </source>
</evidence>
<dbReference type="EMBL" id="JANPWB010000012">
    <property type="protein sequence ID" value="KAJ1116175.1"/>
    <property type="molecule type" value="Genomic_DNA"/>
</dbReference>
<accession>A0AAV7NJB9</accession>
<keyword evidence="3" id="KW-1185">Reference proteome</keyword>
<feature type="compositionally biased region" description="Low complexity" evidence="1">
    <location>
        <begin position="33"/>
        <end position="48"/>
    </location>
</feature>
<evidence type="ECO:0000256" key="1">
    <source>
        <dbReference type="SAM" id="MobiDB-lite"/>
    </source>
</evidence>
<sequence>MIASCRVVMPPCAGPPGQVLHTASAPSKGGGAPQVSSGPVAGPSSGTPHGAAPPRFFLVRCGGGHTPPCWLCRMISWGGQGPPELLRTAPARSVGSSAVQLPPHLQARSARPRHQSANTGHRGPLPA</sequence>
<organism evidence="2 3">
    <name type="scientific">Pleurodeles waltl</name>
    <name type="common">Iberian ribbed newt</name>
    <dbReference type="NCBI Taxonomy" id="8319"/>
    <lineage>
        <taxon>Eukaryota</taxon>
        <taxon>Metazoa</taxon>
        <taxon>Chordata</taxon>
        <taxon>Craniata</taxon>
        <taxon>Vertebrata</taxon>
        <taxon>Euteleostomi</taxon>
        <taxon>Amphibia</taxon>
        <taxon>Batrachia</taxon>
        <taxon>Caudata</taxon>
        <taxon>Salamandroidea</taxon>
        <taxon>Salamandridae</taxon>
        <taxon>Pleurodelinae</taxon>
        <taxon>Pleurodeles</taxon>
    </lineage>
</organism>
<protein>
    <submittedName>
        <fullName evidence="2">Uncharacterized protein</fullName>
    </submittedName>
</protein>
<gene>
    <name evidence="2" type="ORF">NDU88_004393</name>
</gene>
<feature type="region of interest" description="Disordered" evidence="1">
    <location>
        <begin position="82"/>
        <end position="127"/>
    </location>
</feature>